<comment type="caution">
    <text evidence="1">The sequence shown here is derived from an EMBL/GenBank/DDBJ whole genome shotgun (WGS) entry which is preliminary data.</text>
</comment>
<gene>
    <name evidence="1" type="ORF">JOQ06_009176</name>
</gene>
<sequence length="112" mass="12159">MREVTFFSLACVWPSGEARRGSQGHSGLDGKTPGLEARAQVHHCRQLKALQKAIGLSVILASVPWTTLQNSPLIHRHHRGTLAPRCLLPVHPTSSLFTPLHEDICSPSVAAI</sequence>
<proteinExistence type="predicted"/>
<keyword evidence="2" id="KW-1185">Reference proteome</keyword>
<evidence type="ECO:0000313" key="1">
    <source>
        <dbReference type="EMBL" id="KAJ4947135.1"/>
    </source>
</evidence>
<protein>
    <submittedName>
        <fullName evidence="1">Uncharacterized protein</fullName>
    </submittedName>
</protein>
<dbReference type="AlphaFoldDB" id="A0AAD6BMS1"/>
<dbReference type="Proteomes" id="UP001219934">
    <property type="component" value="Unassembled WGS sequence"/>
</dbReference>
<organism evidence="1 2">
    <name type="scientific">Pogonophryne albipinna</name>
    <dbReference type="NCBI Taxonomy" id="1090488"/>
    <lineage>
        <taxon>Eukaryota</taxon>
        <taxon>Metazoa</taxon>
        <taxon>Chordata</taxon>
        <taxon>Craniata</taxon>
        <taxon>Vertebrata</taxon>
        <taxon>Euteleostomi</taxon>
        <taxon>Actinopterygii</taxon>
        <taxon>Neopterygii</taxon>
        <taxon>Teleostei</taxon>
        <taxon>Neoteleostei</taxon>
        <taxon>Acanthomorphata</taxon>
        <taxon>Eupercaria</taxon>
        <taxon>Perciformes</taxon>
        <taxon>Notothenioidei</taxon>
        <taxon>Pogonophryne</taxon>
    </lineage>
</organism>
<name>A0AAD6BMS1_9TELE</name>
<accession>A0AAD6BMS1</accession>
<evidence type="ECO:0000313" key="2">
    <source>
        <dbReference type="Proteomes" id="UP001219934"/>
    </source>
</evidence>
<dbReference type="EMBL" id="JAPTMU010000002">
    <property type="protein sequence ID" value="KAJ4947135.1"/>
    <property type="molecule type" value="Genomic_DNA"/>
</dbReference>
<feature type="non-terminal residue" evidence="1">
    <location>
        <position position="112"/>
    </location>
</feature>
<reference evidence="1" key="1">
    <citation type="submission" date="2022-11" db="EMBL/GenBank/DDBJ databases">
        <title>Chromosome-level genome of Pogonophryne albipinna.</title>
        <authorList>
            <person name="Jo E."/>
        </authorList>
    </citation>
    <scope>NUCLEOTIDE SEQUENCE</scope>
    <source>
        <strain evidence="1">SGF0006</strain>
        <tissue evidence="1">Muscle</tissue>
    </source>
</reference>